<comment type="caution">
    <text evidence="2">The sequence shown here is derived from an EMBL/GenBank/DDBJ whole genome shotgun (WGS) entry which is preliminary data.</text>
</comment>
<dbReference type="RefSeq" id="WP_149296566.1">
    <property type="nucleotide sequence ID" value="NZ_VTWH01000001.1"/>
</dbReference>
<keyword evidence="3" id="KW-1185">Reference proteome</keyword>
<dbReference type="Proteomes" id="UP000324738">
    <property type="component" value="Unassembled WGS sequence"/>
</dbReference>
<reference evidence="2 3" key="1">
    <citation type="submission" date="2019-08" db="EMBL/GenBank/DDBJ databases">
        <title>Aureimonas fodiniaquatilis sp. nov., isolated from a coal mine wastewater.</title>
        <authorList>
            <person name="Kim W."/>
        </authorList>
    </citation>
    <scope>NUCLEOTIDE SEQUENCE [LARGE SCALE GENOMIC DNA]</scope>
    <source>
        <strain evidence="2 3">CAU 1482</strain>
    </source>
</reference>
<keyword evidence="1" id="KW-0812">Transmembrane</keyword>
<dbReference type="InterPro" id="IPR049886">
    <property type="entry name" value="CFI_box_CTERM_dom"/>
</dbReference>
<evidence type="ECO:0000313" key="2">
    <source>
        <dbReference type="EMBL" id="KAA0971648.1"/>
    </source>
</evidence>
<dbReference type="EMBL" id="VTWH01000001">
    <property type="protein sequence ID" value="KAA0971648.1"/>
    <property type="molecule type" value="Genomic_DNA"/>
</dbReference>
<sequence>MGQTAHKLNRRAALFGGFSVFAFQPVTAKAAAECKAITERGDWSVTNQIHGIAGEVPLNPDDKLDLIQHIFYEDSQAAAETVTLKPYLSFTLSIGLDKDAKVTRSTIEVGGSGYAQPINSFNVLGGNNPDNPQYWPNWQQRGGPIIASTPMNEGDRVYIGFAGASGEPIVLGGILKIEKRNTMGSPVAFYNTTTEFTPIEADTASRLMRLLRGSSTVQVETGVVRASGSAIPLYQRALDTSDFDTLYSQGIQDLRAMEARTDPNDCLSEGCFLTTACCAVMGRPDDCFELATLRKFRDGWLSAQSGGPAAIAQYYRIAPQISQALADSFEGRARLRVLYFATILPCVAAARLGLNRLAYKLYQRMLRRLIT</sequence>
<keyword evidence="1" id="KW-0472">Membrane</keyword>
<protein>
    <submittedName>
        <fullName evidence="2">Uncharacterized protein</fullName>
    </submittedName>
</protein>
<feature type="transmembrane region" description="Helical" evidence="1">
    <location>
        <begin position="337"/>
        <end position="359"/>
    </location>
</feature>
<proteinExistence type="predicted"/>
<dbReference type="AlphaFoldDB" id="A0A5B0DZ36"/>
<name>A0A5B0DZ36_9HYPH</name>
<gene>
    <name evidence="2" type="ORF">FPY71_00470</name>
</gene>
<accession>A0A5B0DZ36</accession>
<evidence type="ECO:0000313" key="3">
    <source>
        <dbReference type="Proteomes" id="UP000324738"/>
    </source>
</evidence>
<keyword evidence="1" id="KW-1133">Transmembrane helix</keyword>
<dbReference type="NCBIfam" id="NF041770">
    <property type="entry name" value="CFI_box_CTERM"/>
    <property type="match status" value="1"/>
</dbReference>
<evidence type="ECO:0000256" key="1">
    <source>
        <dbReference type="SAM" id="Phobius"/>
    </source>
</evidence>
<organism evidence="2 3">
    <name type="scientific">Aureimonas fodinaquatilis</name>
    <dbReference type="NCBI Taxonomy" id="2565783"/>
    <lineage>
        <taxon>Bacteria</taxon>
        <taxon>Pseudomonadati</taxon>
        <taxon>Pseudomonadota</taxon>
        <taxon>Alphaproteobacteria</taxon>
        <taxon>Hyphomicrobiales</taxon>
        <taxon>Aurantimonadaceae</taxon>
        <taxon>Aureimonas</taxon>
    </lineage>
</organism>
<dbReference type="OrthoDB" id="583109at2"/>